<feature type="domain" description="SBP-type" evidence="10">
    <location>
        <begin position="178"/>
        <end position="255"/>
    </location>
</feature>
<dbReference type="Proteomes" id="UP000516437">
    <property type="component" value="Chromosome 7"/>
</dbReference>
<reference evidence="11 12" key="1">
    <citation type="journal article" date="2019" name="Plant Biotechnol. J.">
        <title>The red bayberry genome and genetic basis of sex determination.</title>
        <authorList>
            <person name="Jia H.M."/>
            <person name="Jia H.J."/>
            <person name="Cai Q.L."/>
            <person name="Wang Y."/>
            <person name="Zhao H.B."/>
            <person name="Yang W.F."/>
            <person name="Wang G.Y."/>
            <person name="Li Y.H."/>
            <person name="Zhan D.L."/>
            <person name="Shen Y.T."/>
            <person name="Niu Q.F."/>
            <person name="Chang L."/>
            <person name="Qiu J."/>
            <person name="Zhao L."/>
            <person name="Xie H.B."/>
            <person name="Fu W.Y."/>
            <person name="Jin J."/>
            <person name="Li X.W."/>
            <person name="Jiao Y."/>
            <person name="Zhou C.C."/>
            <person name="Tu T."/>
            <person name="Chai C.Y."/>
            <person name="Gao J.L."/>
            <person name="Fan L.J."/>
            <person name="van de Weg E."/>
            <person name="Wang J.Y."/>
            <person name="Gao Z.S."/>
        </authorList>
    </citation>
    <scope>NUCLEOTIDE SEQUENCE [LARGE SCALE GENOMIC DNA]</scope>
    <source>
        <tissue evidence="11">Leaves</tissue>
    </source>
</reference>
<keyword evidence="8" id="KW-0539">Nucleus</keyword>
<keyword evidence="2" id="KW-0479">Metal-binding</keyword>
<sequence>MEPWSYASDGRGLLFSDEVGLHLDAFARSKKPLMEWDNKPTYNFESGALVSDSEVAESVEFLELGIPDLVRKTCRGNQGVEKLNSEVGSGSCKRAASPSRMVTSNSCFEEVASEPKFSSSAMEATVKDSLLIDLKLGILADCKDEEDSKLLKYRPDLLCTRPSLLTKKARKTSSYSQPAFCQVHGCNKDLSSSKDYHKRHKVCDVHSKTTKVIVNGIEQRFCQQCSRFHLLAEFDDGKRSCRKRLAGHNERRRKPQQDTLSGKYERANGLTHIKLEGESFYNPQSAIPTRTGQLLQKSFFHLHGTGKQHSFGELQWLVPRFSMCGSSHHGAGEISDSPLRVSSVEQYGPNGVYSYWRNATELDKMGSTMVSDVVMLLILKLTRMIFSRDDILKAKYCPPENGPTVDWLQLSSHLQRVELQKHSFRVKREIEENEESYYFPNFRSVCNQQGT</sequence>
<organism evidence="11 12">
    <name type="scientific">Morella rubra</name>
    <name type="common">Chinese bayberry</name>
    <dbReference type="NCBI Taxonomy" id="262757"/>
    <lineage>
        <taxon>Eukaryota</taxon>
        <taxon>Viridiplantae</taxon>
        <taxon>Streptophyta</taxon>
        <taxon>Embryophyta</taxon>
        <taxon>Tracheophyta</taxon>
        <taxon>Spermatophyta</taxon>
        <taxon>Magnoliopsida</taxon>
        <taxon>eudicotyledons</taxon>
        <taxon>Gunneridae</taxon>
        <taxon>Pentapetalae</taxon>
        <taxon>rosids</taxon>
        <taxon>fabids</taxon>
        <taxon>Fagales</taxon>
        <taxon>Myricaceae</taxon>
        <taxon>Morella</taxon>
    </lineage>
</organism>
<evidence type="ECO:0000256" key="6">
    <source>
        <dbReference type="ARBA" id="ARBA00023125"/>
    </source>
</evidence>
<dbReference type="EMBL" id="RXIC02000025">
    <property type="protein sequence ID" value="KAB1206765.1"/>
    <property type="molecule type" value="Genomic_DNA"/>
</dbReference>
<dbReference type="GO" id="GO:0008270">
    <property type="term" value="F:zinc ion binding"/>
    <property type="evidence" value="ECO:0007669"/>
    <property type="project" value="UniProtKB-KW"/>
</dbReference>
<keyword evidence="4" id="KW-0862">Zinc</keyword>
<evidence type="ECO:0000256" key="1">
    <source>
        <dbReference type="ARBA" id="ARBA00004123"/>
    </source>
</evidence>
<dbReference type="InterPro" id="IPR044817">
    <property type="entry name" value="SBP-like"/>
</dbReference>
<evidence type="ECO:0000313" key="12">
    <source>
        <dbReference type="Proteomes" id="UP000516437"/>
    </source>
</evidence>
<gene>
    <name evidence="11" type="ORF">CJ030_MR7G013488</name>
</gene>
<dbReference type="FunFam" id="4.10.1100.10:FF:000001">
    <property type="entry name" value="Squamosa promoter-binding-like protein 14"/>
    <property type="match status" value="1"/>
</dbReference>
<keyword evidence="12" id="KW-1185">Reference proteome</keyword>
<keyword evidence="5" id="KW-0805">Transcription regulation</keyword>
<dbReference type="SUPFAM" id="SSF103612">
    <property type="entry name" value="SBT domain"/>
    <property type="match status" value="1"/>
</dbReference>
<dbReference type="GO" id="GO:0003677">
    <property type="term" value="F:DNA binding"/>
    <property type="evidence" value="ECO:0007669"/>
    <property type="project" value="UniProtKB-KW"/>
</dbReference>
<evidence type="ECO:0000313" key="11">
    <source>
        <dbReference type="EMBL" id="KAB1206765.1"/>
    </source>
</evidence>
<comment type="caution">
    <text evidence="11">The sequence shown here is derived from an EMBL/GenBank/DDBJ whole genome shotgun (WGS) entry which is preliminary data.</text>
</comment>
<dbReference type="InterPro" id="IPR004333">
    <property type="entry name" value="SBP_dom"/>
</dbReference>
<dbReference type="Gene3D" id="4.10.1100.10">
    <property type="entry name" value="Transcription factor, SBP-box domain"/>
    <property type="match status" value="1"/>
</dbReference>
<evidence type="ECO:0000256" key="5">
    <source>
        <dbReference type="ARBA" id="ARBA00023015"/>
    </source>
</evidence>
<keyword evidence="3 9" id="KW-0863">Zinc-finger</keyword>
<evidence type="ECO:0000256" key="2">
    <source>
        <dbReference type="ARBA" id="ARBA00022723"/>
    </source>
</evidence>
<evidence type="ECO:0000256" key="8">
    <source>
        <dbReference type="ARBA" id="ARBA00023242"/>
    </source>
</evidence>
<dbReference type="InterPro" id="IPR036893">
    <property type="entry name" value="SBP_sf"/>
</dbReference>
<name>A0A6A1V290_9ROSI</name>
<keyword evidence="6" id="KW-0238">DNA-binding</keyword>
<evidence type="ECO:0000256" key="3">
    <source>
        <dbReference type="ARBA" id="ARBA00022771"/>
    </source>
</evidence>
<dbReference type="PANTHER" id="PTHR31251:SF102">
    <property type="entry name" value="SBP-TYPE DOMAIN-CONTAINING PROTEIN"/>
    <property type="match status" value="1"/>
</dbReference>
<protein>
    <submittedName>
        <fullName evidence="11">Squamosa promoter-binding-like protein 6</fullName>
    </submittedName>
</protein>
<evidence type="ECO:0000259" key="10">
    <source>
        <dbReference type="PROSITE" id="PS51141"/>
    </source>
</evidence>
<evidence type="ECO:0000256" key="7">
    <source>
        <dbReference type="ARBA" id="ARBA00023163"/>
    </source>
</evidence>
<proteinExistence type="predicted"/>
<dbReference type="AlphaFoldDB" id="A0A6A1V290"/>
<evidence type="ECO:0000256" key="4">
    <source>
        <dbReference type="ARBA" id="ARBA00022833"/>
    </source>
</evidence>
<dbReference type="PROSITE" id="PS51141">
    <property type="entry name" value="ZF_SBP"/>
    <property type="match status" value="1"/>
</dbReference>
<keyword evidence="7" id="KW-0804">Transcription</keyword>
<dbReference type="OrthoDB" id="514967at2759"/>
<dbReference type="GO" id="GO:0005634">
    <property type="term" value="C:nucleus"/>
    <property type="evidence" value="ECO:0007669"/>
    <property type="project" value="UniProtKB-SubCell"/>
</dbReference>
<accession>A0A6A1V290</accession>
<dbReference type="Pfam" id="PF03110">
    <property type="entry name" value="SBP"/>
    <property type="match status" value="1"/>
</dbReference>
<comment type="subcellular location">
    <subcellularLocation>
        <location evidence="1">Nucleus</location>
    </subcellularLocation>
</comment>
<evidence type="ECO:0000256" key="9">
    <source>
        <dbReference type="PROSITE-ProRule" id="PRU00470"/>
    </source>
</evidence>
<dbReference type="PANTHER" id="PTHR31251">
    <property type="entry name" value="SQUAMOSA PROMOTER-BINDING-LIKE PROTEIN 4"/>
    <property type="match status" value="1"/>
</dbReference>